<dbReference type="STRING" id="439228.SAMN06295920_10222"/>
<protein>
    <submittedName>
        <fullName evidence="2">Transcriptional regulator, AsnC family</fullName>
    </submittedName>
</protein>
<dbReference type="Gene3D" id="3.30.70.920">
    <property type="match status" value="1"/>
</dbReference>
<evidence type="ECO:0000313" key="2">
    <source>
        <dbReference type="EMBL" id="SKB34909.1"/>
    </source>
</evidence>
<dbReference type="OrthoDB" id="9799041at2"/>
<evidence type="ECO:0000313" key="3">
    <source>
        <dbReference type="Proteomes" id="UP000189818"/>
    </source>
</evidence>
<evidence type="ECO:0000259" key="1">
    <source>
        <dbReference type="Pfam" id="PF01037"/>
    </source>
</evidence>
<dbReference type="Proteomes" id="UP000189818">
    <property type="component" value="Unassembled WGS sequence"/>
</dbReference>
<gene>
    <name evidence="2" type="ORF">SAMN06295920_10222</name>
</gene>
<accession>A0A1T5AJA3</accession>
<dbReference type="SUPFAM" id="SSF54909">
    <property type="entry name" value="Dimeric alpha+beta barrel"/>
    <property type="match status" value="1"/>
</dbReference>
<dbReference type="InterPro" id="IPR011008">
    <property type="entry name" value="Dimeric_a/b-barrel"/>
</dbReference>
<dbReference type="InterPro" id="IPR019887">
    <property type="entry name" value="Tscrpt_reg_AsnC/Lrp_C"/>
</dbReference>
<dbReference type="Pfam" id="PF01037">
    <property type="entry name" value="AsnC_trans_reg"/>
    <property type="match status" value="1"/>
</dbReference>
<name>A0A1T5AJA3_9SPHN</name>
<sequence length="93" mass="10707">MMQRFFVFVRADPGKTHDLGLALAQSGIEHIRDISSISGKWDLLLRVEIDNRRDISEDVIAKLFKLPHIRKTKTIVAYKVYDPADYTLDDDFG</sequence>
<organism evidence="2 3">
    <name type="scientific">Rhizorhabdus histidinilytica</name>
    <dbReference type="NCBI Taxonomy" id="439228"/>
    <lineage>
        <taxon>Bacteria</taxon>
        <taxon>Pseudomonadati</taxon>
        <taxon>Pseudomonadota</taxon>
        <taxon>Alphaproteobacteria</taxon>
        <taxon>Sphingomonadales</taxon>
        <taxon>Sphingomonadaceae</taxon>
        <taxon>Rhizorhabdus</taxon>
    </lineage>
</organism>
<dbReference type="AlphaFoldDB" id="A0A1T5AJA3"/>
<dbReference type="EMBL" id="FUYM01000002">
    <property type="protein sequence ID" value="SKB34909.1"/>
    <property type="molecule type" value="Genomic_DNA"/>
</dbReference>
<reference evidence="3" key="1">
    <citation type="submission" date="2017-02" db="EMBL/GenBank/DDBJ databases">
        <authorList>
            <person name="Varghese N."/>
            <person name="Submissions S."/>
        </authorList>
    </citation>
    <scope>NUCLEOTIDE SEQUENCE [LARGE SCALE GENOMIC DNA]</scope>
    <source>
        <strain evidence="3">UM2</strain>
    </source>
</reference>
<dbReference type="RefSeq" id="WP_012049702.1">
    <property type="nucleotide sequence ID" value="NZ_FUYM01000002.1"/>
</dbReference>
<feature type="domain" description="Transcription regulator AsnC/Lrp ligand binding" evidence="1">
    <location>
        <begin position="7"/>
        <end position="79"/>
    </location>
</feature>
<keyword evidence="3" id="KW-1185">Reference proteome</keyword>
<proteinExistence type="predicted"/>